<evidence type="ECO:0000256" key="3">
    <source>
        <dbReference type="ARBA" id="ARBA00023172"/>
    </source>
</evidence>
<reference evidence="6" key="1">
    <citation type="journal article" date="2020" name="MBio">
        <title>Horizontal gene transfer to a defensive symbiont with a reduced genome amongst a multipartite beetle microbiome.</title>
        <authorList>
            <person name="Waterworth S.C."/>
            <person name="Florez L.V."/>
            <person name="Rees E.R."/>
            <person name="Hertweck C."/>
            <person name="Kaltenpoth M."/>
            <person name="Kwan J.C."/>
        </authorList>
    </citation>
    <scope>NUCLEOTIDE SEQUENCE [LARGE SCALE GENOMIC DNA]</scope>
</reference>
<dbReference type="PANTHER" id="PTHR30629:SF2">
    <property type="entry name" value="PROPHAGE INTEGRASE INTS-RELATED"/>
    <property type="match status" value="1"/>
</dbReference>
<evidence type="ECO:0000259" key="4">
    <source>
        <dbReference type="PROSITE" id="PS51898"/>
    </source>
</evidence>
<comment type="similarity">
    <text evidence="1">Belongs to the 'phage' integrase family.</text>
</comment>
<dbReference type="GO" id="GO:0003677">
    <property type="term" value="F:DNA binding"/>
    <property type="evidence" value="ECO:0007669"/>
    <property type="project" value="InterPro"/>
</dbReference>
<dbReference type="PANTHER" id="PTHR30629">
    <property type="entry name" value="PROPHAGE INTEGRASE"/>
    <property type="match status" value="1"/>
</dbReference>
<sequence length="189" mass="21496">MSVLLTKLDGYSGHRTTAIAIELLALTFVRTKELQTEKWKNIEWDVMAPMLKVDAGEMKKRRKHWAPLSARAVELLRELQAINGGRDHLFPNMKDPKRPMSRDTVNVALKALGMAEISGHDFRATASTRLHEMGYPSAIVEMQLAHAKTDKVGAAYNHAEFLPERIKMMSRWADHLAEQKERQSRLPTP</sequence>
<comment type="caution">
    <text evidence="5">The sequence shown here is derived from an EMBL/GenBank/DDBJ whole genome shotgun (WGS) entry which is preliminary data.</text>
</comment>
<dbReference type="Gene3D" id="1.10.443.10">
    <property type="entry name" value="Intergrase catalytic core"/>
    <property type="match status" value="1"/>
</dbReference>
<dbReference type="InterPro" id="IPR011010">
    <property type="entry name" value="DNA_brk_join_enz"/>
</dbReference>
<dbReference type="InterPro" id="IPR013762">
    <property type="entry name" value="Integrase-like_cat_sf"/>
</dbReference>
<dbReference type="EMBL" id="WNDS01000002">
    <property type="protein sequence ID" value="KAF1016236.1"/>
    <property type="molecule type" value="Genomic_DNA"/>
</dbReference>
<accession>A0A7V8FI86</accession>
<organism evidence="5 6">
    <name type="scientific">Stenotrophomonas maltophilia</name>
    <name type="common">Pseudomonas maltophilia</name>
    <name type="synonym">Xanthomonas maltophilia</name>
    <dbReference type="NCBI Taxonomy" id="40324"/>
    <lineage>
        <taxon>Bacteria</taxon>
        <taxon>Pseudomonadati</taxon>
        <taxon>Pseudomonadota</taxon>
        <taxon>Gammaproteobacteria</taxon>
        <taxon>Lysobacterales</taxon>
        <taxon>Lysobacteraceae</taxon>
        <taxon>Stenotrophomonas</taxon>
        <taxon>Stenotrophomonas maltophilia group</taxon>
    </lineage>
</organism>
<evidence type="ECO:0000313" key="5">
    <source>
        <dbReference type="EMBL" id="KAF1016236.1"/>
    </source>
</evidence>
<evidence type="ECO:0000256" key="1">
    <source>
        <dbReference type="ARBA" id="ARBA00008857"/>
    </source>
</evidence>
<evidence type="ECO:0000313" key="6">
    <source>
        <dbReference type="Proteomes" id="UP000487117"/>
    </source>
</evidence>
<name>A0A7V8FI86_STEMA</name>
<dbReference type="PROSITE" id="PS51898">
    <property type="entry name" value="TYR_RECOMBINASE"/>
    <property type="match status" value="1"/>
</dbReference>
<dbReference type="CDD" id="cd00801">
    <property type="entry name" value="INT_P4_C"/>
    <property type="match status" value="1"/>
</dbReference>
<gene>
    <name evidence="5" type="primary">intS</name>
    <name evidence="5" type="ORF">GAK31_01725</name>
</gene>
<proteinExistence type="inferred from homology"/>
<keyword evidence="2" id="KW-0229">DNA integration</keyword>
<dbReference type="Proteomes" id="UP000487117">
    <property type="component" value="Unassembled WGS sequence"/>
</dbReference>
<keyword evidence="3" id="KW-0233">DNA recombination</keyword>
<dbReference type="InterPro" id="IPR002104">
    <property type="entry name" value="Integrase_catalytic"/>
</dbReference>
<evidence type="ECO:0000256" key="2">
    <source>
        <dbReference type="ARBA" id="ARBA00022908"/>
    </source>
</evidence>
<dbReference type="SUPFAM" id="SSF56349">
    <property type="entry name" value="DNA breaking-rejoining enzymes"/>
    <property type="match status" value="1"/>
</dbReference>
<dbReference type="InterPro" id="IPR050808">
    <property type="entry name" value="Phage_Integrase"/>
</dbReference>
<feature type="domain" description="Tyr recombinase" evidence="4">
    <location>
        <begin position="1"/>
        <end position="171"/>
    </location>
</feature>
<protein>
    <submittedName>
        <fullName evidence="5">Prophage integrase IntS</fullName>
    </submittedName>
</protein>
<dbReference type="Pfam" id="PF00589">
    <property type="entry name" value="Phage_integrase"/>
    <property type="match status" value="1"/>
</dbReference>
<dbReference type="GO" id="GO:0015074">
    <property type="term" value="P:DNA integration"/>
    <property type="evidence" value="ECO:0007669"/>
    <property type="project" value="UniProtKB-KW"/>
</dbReference>
<dbReference type="AlphaFoldDB" id="A0A7V8FI86"/>
<dbReference type="GO" id="GO:0006310">
    <property type="term" value="P:DNA recombination"/>
    <property type="evidence" value="ECO:0007669"/>
    <property type="project" value="UniProtKB-KW"/>
</dbReference>